<evidence type="ECO:0000313" key="5">
    <source>
        <dbReference type="EMBL" id="CAI4004709.1"/>
    </source>
</evidence>
<dbReference type="EMBL" id="CAMXCT010003480">
    <property type="protein sequence ID" value="CAI4004709.1"/>
    <property type="molecule type" value="Genomic_DNA"/>
</dbReference>
<evidence type="ECO:0000256" key="2">
    <source>
        <dbReference type="RuleBase" id="RU366045"/>
    </source>
</evidence>
<dbReference type="SUPFAM" id="SSF51556">
    <property type="entry name" value="Metallo-dependent hydrolases"/>
    <property type="match status" value="1"/>
</dbReference>
<evidence type="ECO:0000313" key="6">
    <source>
        <dbReference type="EMBL" id="CAL1158084.1"/>
    </source>
</evidence>
<dbReference type="GO" id="GO:0016787">
    <property type="term" value="F:hydrolase activity"/>
    <property type="evidence" value="ECO:0007669"/>
    <property type="project" value="InterPro"/>
</dbReference>
<evidence type="ECO:0000256" key="3">
    <source>
        <dbReference type="SAM" id="SignalP"/>
    </source>
</evidence>
<dbReference type="GO" id="GO:0016831">
    <property type="term" value="F:carboxy-lyase activity"/>
    <property type="evidence" value="ECO:0007669"/>
    <property type="project" value="UniProtKB-KW"/>
</dbReference>
<dbReference type="Pfam" id="PF04909">
    <property type="entry name" value="Amidohydro_2"/>
    <property type="match status" value="1"/>
</dbReference>
<keyword evidence="1 2" id="KW-0456">Lyase</keyword>
<keyword evidence="8" id="KW-1185">Reference proteome</keyword>
<evidence type="ECO:0000259" key="4">
    <source>
        <dbReference type="Pfam" id="PF04909"/>
    </source>
</evidence>
<dbReference type="EMBL" id="CAMXCT020003480">
    <property type="protein sequence ID" value="CAL1158084.1"/>
    <property type="molecule type" value="Genomic_DNA"/>
</dbReference>
<reference evidence="5" key="1">
    <citation type="submission" date="2022-10" db="EMBL/GenBank/DDBJ databases">
        <authorList>
            <person name="Chen Y."/>
            <person name="Dougan E. K."/>
            <person name="Chan C."/>
            <person name="Rhodes N."/>
            <person name="Thang M."/>
        </authorList>
    </citation>
    <scope>NUCLEOTIDE SEQUENCE</scope>
</reference>
<proteinExistence type="inferred from homology"/>
<dbReference type="PANTHER" id="PTHR21240:SF30">
    <property type="entry name" value="AMIDOHYDROLASE-RELATED DOMAIN-CONTAINING PROTEIN-RELATED"/>
    <property type="match status" value="1"/>
</dbReference>
<dbReference type="InterPro" id="IPR006680">
    <property type="entry name" value="Amidohydro-rel"/>
</dbReference>
<dbReference type="Gene3D" id="3.20.20.140">
    <property type="entry name" value="Metal-dependent hydrolases"/>
    <property type="match status" value="1"/>
</dbReference>
<feature type="domain" description="Amidohydrolase-related" evidence="4">
    <location>
        <begin position="130"/>
        <end position="345"/>
    </location>
</feature>
<reference evidence="6" key="2">
    <citation type="submission" date="2024-04" db="EMBL/GenBank/DDBJ databases">
        <authorList>
            <person name="Chen Y."/>
            <person name="Shah S."/>
            <person name="Dougan E. K."/>
            <person name="Thang M."/>
            <person name="Chan C."/>
        </authorList>
    </citation>
    <scope>NUCLEOTIDE SEQUENCE [LARGE SCALE GENOMIC DNA]</scope>
</reference>
<dbReference type="InterPro" id="IPR032466">
    <property type="entry name" value="Metal_Hydrolase"/>
</dbReference>
<dbReference type="GO" id="GO:0005829">
    <property type="term" value="C:cytosol"/>
    <property type="evidence" value="ECO:0007669"/>
    <property type="project" value="TreeGrafter"/>
</dbReference>
<keyword evidence="2" id="KW-0210">Decarboxylase</keyword>
<dbReference type="AlphaFoldDB" id="A0A9P1D7M3"/>
<dbReference type="InterPro" id="IPR032465">
    <property type="entry name" value="ACMSD"/>
</dbReference>
<accession>A0A9P1D7M3</accession>
<keyword evidence="3" id="KW-0732">Signal</keyword>
<dbReference type="GO" id="GO:0019748">
    <property type="term" value="P:secondary metabolic process"/>
    <property type="evidence" value="ECO:0007669"/>
    <property type="project" value="TreeGrafter"/>
</dbReference>
<dbReference type="OrthoDB" id="432010at2759"/>
<organism evidence="5">
    <name type="scientific">Cladocopium goreaui</name>
    <dbReference type="NCBI Taxonomy" id="2562237"/>
    <lineage>
        <taxon>Eukaryota</taxon>
        <taxon>Sar</taxon>
        <taxon>Alveolata</taxon>
        <taxon>Dinophyceae</taxon>
        <taxon>Suessiales</taxon>
        <taxon>Symbiodiniaceae</taxon>
        <taxon>Cladocopium</taxon>
    </lineage>
</organism>
<gene>
    <name evidence="5" type="ORF">C1SCF055_LOCUS30482</name>
</gene>
<evidence type="ECO:0000313" key="7">
    <source>
        <dbReference type="EMBL" id="CAL4792021.1"/>
    </source>
</evidence>
<evidence type="ECO:0000313" key="8">
    <source>
        <dbReference type="Proteomes" id="UP001152797"/>
    </source>
</evidence>
<protein>
    <submittedName>
        <fullName evidence="7">Salicylate decarboxylase (Salicylic aci d decarboxylase)</fullName>
    </submittedName>
</protein>
<dbReference type="PANTHER" id="PTHR21240">
    <property type="entry name" value="2-AMINO-3-CARBOXYLMUCONATE-6-SEMIALDEHYDE DECARBOXYLASE"/>
    <property type="match status" value="1"/>
</dbReference>
<evidence type="ECO:0000256" key="1">
    <source>
        <dbReference type="ARBA" id="ARBA00023239"/>
    </source>
</evidence>
<name>A0A9P1D7M3_9DINO</name>
<feature type="signal peptide" evidence="3">
    <location>
        <begin position="1"/>
        <end position="19"/>
    </location>
</feature>
<sequence>MAMTRFGALVMTQVMLTESACELGACETDAVNLLSVQVNSRHHRETNAGSSICKVALEEHVGFKSIWNFSNGEPPVEWWQNKEALEDLEDGHIDETRDMKDTFNGVSVAQFFQWNRNFLTKVRKANAEGKPHLAGFCLLPLWDPQASILQFKECLQYGAVGALINGYDTSNTGGDFNYYITKEYYEFWDFVEKSGKPIYLHPREAEPSRFFKQFPEMRVSPWGFHVETAEHALRFILSGFFDRFPKVKLILGHDGEILIWMAWRIDHRLKKQGWTPESLSCHTGPNMELSPCPENGLYKRKHNVTYYLKNNFHITTSGMFDTPGFRHALSVMGPERVMFSIDTAYEDISDGAGWFNSLSETVALPQKDWERPFASTMALMWLLAVLMVPSSQGEQCCRAFQNATELREAVRAWDNQLADPSVWWHLPLLVLGLVALGVGGRLAFSWNSSRKARKIERTLEEVYAQLWDEQPDTLTAYSKKLSRLGLQKAKFEQSVSAMRVRQSQRAGVSIQYLLSADFAQLATQRTGKNDPTFIDMKTAFWLSEDPIGRDMICPRDGRAGCALVDWIPRCERREQTHFMSWTWKYSLHEVQSALEMFQQSLVGSCYFFMCFFANNQYRILVEESSTGSDNLEEVFESNLKRIGKMVAILDTWHQPAYLTRIWTVYEQFVASMIEIEVQFVMPSAAADLLQRQIAQGSQGIDEVIESLSQVDSEEAKAWKMEDETKVKSLIEETVGFDHVDMHVTDVMITWVGSVVRQTCRELLDTAQSKKVRKKDRRRDCRGYQTAASGFLYDGEASPAELISSL</sequence>
<comment type="caution">
    <text evidence="5">The sequence shown here is derived from an EMBL/GenBank/DDBJ whole genome shotgun (WGS) entry which is preliminary data.</text>
</comment>
<dbReference type="EMBL" id="CAMXCT030003480">
    <property type="protein sequence ID" value="CAL4792021.1"/>
    <property type="molecule type" value="Genomic_DNA"/>
</dbReference>
<feature type="chain" id="PRO_5043271075" evidence="3">
    <location>
        <begin position="20"/>
        <end position="805"/>
    </location>
</feature>
<dbReference type="Proteomes" id="UP001152797">
    <property type="component" value="Unassembled WGS sequence"/>
</dbReference>
<comment type="similarity">
    <text evidence="2">Belongs to the metallo-dependent hydrolases superfamily.</text>
</comment>